<dbReference type="OrthoDB" id="5521412at2"/>
<reference evidence="1 2" key="1">
    <citation type="submission" date="2019-07" db="EMBL/GenBank/DDBJ databases">
        <title>Whole genome shotgun sequence of Myxococcus fulvus NBRC 100333.</title>
        <authorList>
            <person name="Hosoyama A."/>
            <person name="Uohara A."/>
            <person name="Ohji S."/>
            <person name="Ichikawa N."/>
        </authorList>
    </citation>
    <scope>NUCLEOTIDE SEQUENCE [LARGE SCALE GENOMIC DNA]</scope>
    <source>
        <strain evidence="1 2">NBRC 100333</strain>
    </source>
</reference>
<evidence type="ECO:0008006" key="3">
    <source>
        <dbReference type="Google" id="ProtNLM"/>
    </source>
</evidence>
<dbReference type="Gene3D" id="2.60.40.1120">
    <property type="entry name" value="Carboxypeptidase-like, regulatory domain"/>
    <property type="match status" value="1"/>
</dbReference>
<dbReference type="AlphaFoldDB" id="A0A511TAN6"/>
<evidence type="ECO:0000313" key="2">
    <source>
        <dbReference type="Proteomes" id="UP000321514"/>
    </source>
</evidence>
<dbReference type="GO" id="GO:0030246">
    <property type="term" value="F:carbohydrate binding"/>
    <property type="evidence" value="ECO:0007669"/>
    <property type="project" value="InterPro"/>
</dbReference>
<protein>
    <recommendedName>
        <fullName evidence="3">Carboxypeptidase regulatory-like domain-containing protein</fullName>
    </recommendedName>
</protein>
<sequence>MLMHFVPYLLCMLVLIITVPVLARAESREYAPPPGVLLGIVVDGDSREPLARVKVSASTSGHMQAQVTWTDPAGRYRLPLLPAGTYTLRFEHPDYAPSSRADILLRANRAVRSRVALRPSGTRA</sequence>
<gene>
    <name evidence="1" type="ORF">MFU01_62910</name>
</gene>
<dbReference type="Pfam" id="PF13620">
    <property type="entry name" value="CarboxypepD_reg"/>
    <property type="match status" value="1"/>
</dbReference>
<comment type="caution">
    <text evidence="1">The sequence shown here is derived from an EMBL/GenBank/DDBJ whole genome shotgun (WGS) entry which is preliminary data.</text>
</comment>
<dbReference type="SUPFAM" id="SSF49452">
    <property type="entry name" value="Starch-binding domain-like"/>
    <property type="match status" value="1"/>
</dbReference>
<accession>A0A511TAN6</accession>
<dbReference type="InterPro" id="IPR013784">
    <property type="entry name" value="Carb-bd-like_fold"/>
</dbReference>
<dbReference type="Proteomes" id="UP000321514">
    <property type="component" value="Unassembled WGS sequence"/>
</dbReference>
<dbReference type="EMBL" id="BJXR01000045">
    <property type="protein sequence ID" value="GEN11254.1"/>
    <property type="molecule type" value="Genomic_DNA"/>
</dbReference>
<name>A0A511TAN6_MYXFU</name>
<organism evidence="1 2">
    <name type="scientific">Myxococcus fulvus</name>
    <dbReference type="NCBI Taxonomy" id="33"/>
    <lineage>
        <taxon>Bacteria</taxon>
        <taxon>Pseudomonadati</taxon>
        <taxon>Myxococcota</taxon>
        <taxon>Myxococcia</taxon>
        <taxon>Myxococcales</taxon>
        <taxon>Cystobacterineae</taxon>
        <taxon>Myxococcaceae</taxon>
        <taxon>Myxococcus</taxon>
    </lineage>
</organism>
<dbReference type="STRING" id="1334629.MFUL124B02_42940"/>
<evidence type="ECO:0000313" key="1">
    <source>
        <dbReference type="EMBL" id="GEN11254.1"/>
    </source>
</evidence>
<proteinExistence type="predicted"/>